<keyword evidence="2 4" id="KW-0479">Metal-binding</keyword>
<feature type="domain" description="Cytochrome c" evidence="6">
    <location>
        <begin position="17"/>
        <end position="95"/>
    </location>
</feature>
<evidence type="ECO:0000313" key="8">
    <source>
        <dbReference type="Proteomes" id="UP000280842"/>
    </source>
</evidence>
<feature type="region of interest" description="Disordered" evidence="5">
    <location>
        <begin position="97"/>
        <end position="119"/>
    </location>
</feature>
<evidence type="ECO:0000256" key="2">
    <source>
        <dbReference type="ARBA" id="ARBA00022723"/>
    </source>
</evidence>
<evidence type="ECO:0000256" key="3">
    <source>
        <dbReference type="ARBA" id="ARBA00023004"/>
    </source>
</evidence>
<dbReference type="Gene3D" id="1.10.760.10">
    <property type="entry name" value="Cytochrome c-like domain"/>
    <property type="match status" value="1"/>
</dbReference>
<dbReference type="GO" id="GO:0046872">
    <property type="term" value="F:metal ion binding"/>
    <property type="evidence" value="ECO:0007669"/>
    <property type="project" value="UniProtKB-KW"/>
</dbReference>
<evidence type="ECO:0000256" key="4">
    <source>
        <dbReference type="PROSITE-ProRule" id="PRU00433"/>
    </source>
</evidence>
<evidence type="ECO:0000256" key="5">
    <source>
        <dbReference type="SAM" id="MobiDB-lite"/>
    </source>
</evidence>
<sequence>MRLLIIISCLFSLSIAQEKNIGKLLVEKYNCLSCHDFSQKRTGPSFAEIAKKYGTSEKSAEEVAKIIINPPSFMPPFKIPFSQAKAIAEYVLKEGAKAAKEKKKKEYDDSYLDLDSQFH</sequence>
<dbReference type="InterPro" id="IPR009056">
    <property type="entry name" value="Cyt_c-like_dom"/>
</dbReference>
<dbReference type="AlphaFoldDB" id="A0A3M0BLF1"/>
<accession>A0A3M0BLF1</accession>
<dbReference type="GO" id="GO:0009055">
    <property type="term" value="F:electron transfer activity"/>
    <property type="evidence" value="ECO:0007669"/>
    <property type="project" value="InterPro"/>
</dbReference>
<evidence type="ECO:0000259" key="6">
    <source>
        <dbReference type="PROSITE" id="PS51007"/>
    </source>
</evidence>
<reference evidence="7 8" key="1">
    <citation type="submission" date="2018-10" db="EMBL/GenBank/DDBJ databases">
        <title>Genomic Encyclopedia of Archaeal and Bacterial Type Strains, Phase II (KMG-II): from individual species to whole genera.</title>
        <authorList>
            <person name="Goeker M."/>
        </authorList>
    </citation>
    <scope>NUCLEOTIDE SEQUENCE [LARGE SCALE GENOMIC DNA]</scope>
    <source>
        <strain evidence="7 8">VM1</strain>
    </source>
</reference>
<protein>
    <submittedName>
        <fullName evidence="7">Cytochrome c</fullName>
    </submittedName>
</protein>
<dbReference type="Pfam" id="PF13442">
    <property type="entry name" value="Cytochrome_CBB3"/>
    <property type="match status" value="1"/>
</dbReference>
<dbReference type="RefSeq" id="WP_121922891.1">
    <property type="nucleotide sequence ID" value="NZ_REFO01000011.1"/>
</dbReference>
<keyword evidence="1 4" id="KW-0349">Heme</keyword>
<evidence type="ECO:0000313" key="7">
    <source>
        <dbReference type="EMBL" id="RMA97099.1"/>
    </source>
</evidence>
<keyword evidence="8" id="KW-1185">Reference proteome</keyword>
<dbReference type="GO" id="GO:0020037">
    <property type="term" value="F:heme binding"/>
    <property type="evidence" value="ECO:0007669"/>
    <property type="project" value="InterPro"/>
</dbReference>
<keyword evidence="3 4" id="KW-0408">Iron</keyword>
<organism evidence="7 8">
    <name type="scientific">Hydrogenothermus marinus</name>
    <dbReference type="NCBI Taxonomy" id="133270"/>
    <lineage>
        <taxon>Bacteria</taxon>
        <taxon>Pseudomonadati</taxon>
        <taxon>Aquificota</taxon>
        <taxon>Aquificia</taxon>
        <taxon>Aquificales</taxon>
        <taxon>Hydrogenothermaceae</taxon>
        <taxon>Hydrogenothermus</taxon>
    </lineage>
</organism>
<feature type="compositionally biased region" description="Basic and acidic residues" evidence="5">
    <location>
        <begin position="97"/>
        <end position="108"/>
    </location>
</feature>
<proteinExistence type="predicted"/>
<evidence type="ECO:0000256" key="1">
    <source>
        <dbReference type="ARBA" id="ARBA00022617"/>
    </source>
</evidence>
<dbReference type="PROSITE" id="PS51007">
    <property type="entry name" value="CYTC"/>
    <property type="match status" value="1"/>
</dbReference>
<dbReference type="EMBL" id="REFO01000011">
    <property type="protein sequence ID" value="RMA97099.1"/>
    <property type="molecule type" value="Genomic_DNA"/>
</dbReference>
<dbReference type="SUPFAM" id="SSF46626">
    <property type="entry name" value="Cytochrome c"/>
    <property type="match status" value="1"/>
</dbReference>
<name>A0A3M0BLF1_9AQUI</name>
<dbReference type="InterPro" id="IPR036909">
    <property type="entry name" value="Cyt_c-like_dom_sf"/>
</dbReference>
<dbReference type="Proteomes" id="UP000280842">
    <property type="component" value="Unassembled WGS sequence"/>
</dbReference>
<dbReference type="OrthoDB" id="9811281at2"/>
<comment type="caution">
    <text evidence="7">The sequence shown here is derived from an EMBL/GenBank/DDBJ whole genome shotgun (WGS) entry which is preliminary data.</text>
</comment>
<gene>
    <name evidence="7" type="ORF">CLV39_0754</name>
</gene>